<evidence type="ECO:0000313" key="1">
    <source>
        <dbReference type="EMBL" id="GAA3042641.1"/>
    </source>
</evidence>
<gene>
    <name evidence="1" type="ORF">GCM10017559_84750</name>
</gene>
<organism evidence="1 2">
    <name type="scientific">Streptosporangium longisporum</name>
    <dbReference type="NCBI Taxonomy" id="46187"/>
    <lineage>
        <taxon>Bacteria</taxon>
        <taxon>Bacillati</taxon>
        <taxon>Actinomycetota</taxon>
        <taxon>Actinomycetes</taxon>
        <taxon>Streptosporangiales</taxon>
        <taxon>Streptosporangiaceae</taxon>
        <taxon>Streptosporangium</taxon>
    </lineage>
</organism>
<reference evidence="2" key="1">
    <citation type="journal article" date="2019" name="Int. J. Syst. Evol. Microbiol.">
        <title>The Global Catalogue of Microorganisms (GCM) 10K type strain sequencing project: providing services to taxonomists for standard genome sequencing and annotation.</title>
        <authorList>
            <consortium name="The Broad Institute Genomics Platform"/>
            <consortium name="The Broad Institute Genome Sequencing Center for Infectious Disease"/>
            <person name="Wu L."/>
            <person name="Ma J."/>
        </authorList>
    </citation>
    <scope>NUCLEOTIDE SEQUENCE [LARGE SCALE GENOMIC DNA]</scope>
    <source>
        <strain evidence="2">JCM 3106</strain>
    </source>
</reference>
<evidence type="ECO:0000313" key="2">
    <source>
        <dbReference type="Proteomes" id="UP001499930"/>
    </source>
</evidence>
<accession>A0ABP6LKL2</accession>
<dbReference type="Proteomes" id="UP001499930">
    <property type="component" value="Unassembled WGS sequence"/>
</dbReference>
<dbReference type="EMBL" id="BAAAWD010000032">
    <property type="protein sequence ID" value="GAA3042641.1"/>
    <property type="molecule type" value="Genomic_DNA"/>
</dbReference>
<name>A0ABP6LKL2_9ACTN</name>
<comment type="caution">
    <text evidence="1">The sequence shown here is derived from an EMBL/GenBank/DDBJ whole genome shotgun (WGS) entry which is preliminary data.</text>
</comment>
<keyword evidence="2" id="KW-1185">Reference proteome</keyword>
<proteinExistence type="predicted"/>
<sequence>MGGSGGDWRYNPITQITGVCATSRALRVTVRRRGAAYPDPAVGAVKEKFESNPLWGKLKGTRHDVDDTVWMSAVGMQGAHALLDDVAEIFKVDPAKTS</sequence>
<protein>
    <submittedName>
        <fullName evidence="1">Uncharacterized protein</fullName>
    </submittedName>
</protein>